<dbReference type="SMART" id="SM00282">
    <property type="entry name" value="LamG"/>
    <property type="match status" value="2"/>
</dbReference>
<dbReference type="Gene3D" id="2.60.120.200">
    <property type="match status" value="2"/>
</dbReference>
<dbReference type="CDD" id="cd00110">
    <property type="entry name" value="LamG"/>
    <property type="match status" value="2"/>
</dbReference>
<dbReference type="EMBL" id="JAATIS010005477">
    <property type="protein sequence ID" value="KAG2459009.1"/>
    <property type="molecule type" value="Genomic_DNA"/>
</dbReference>
<dbReference type="InterPro" id="IPR013320">
    <property type="entry name" value="ConA-like_dom_sf"/>
</dbReference>
<proteinExistence type="predicted"/>
<dbReference type="AlphaFoldDB" id="A0A8X7X0H1"/>
<dbReference type="PANTHER" id="PTHR15036">
    <property type="entry name" value="PIKACHURIN-LIKE PROTEIN"/>
    <property type="match status" value="1"/>
</dbReference>
<evidence type="ECO:0000256" key="1">
    <source>
        <dbReference type="PROSITE-ProRule" id="PRU00122"/>
    </source>
</evidence>
<protein>
    <submittedName>
        <fullName evidence="3">CNTP5 protein</fullName>
    </submittedName>
</protein>
<organism evidence="3 4">
    <name type="scientific">Polypterus senegalus</name>
    <name type="common">Senegal bichir</name>
    <dbReference type="NCBI Taxonomy" id="55291"/>
    <lineage>
        <taxon>Eukaryota</taxon>
        <taxon>Metazoa</taxon>
        <taxon>Chordata</taxon>
        <taxon>Craniata</taxon>
        <taxon>Vertebrata</taxon>
        <taxon>Euteleostomi</taxon>
        <taxon>Actinopterygii</taxon>
        <taxon>Polypteriformes</taxon>
        <taxon>Polypteridae</taxon>
        <taxon>Polypterus</taxon>
    </lineage>
</organism>
<evidence type="ECO:0000313" key="3">
    <source>
        <dbReference type="EMBL" id="KAG2459009.1"/>
    </source>
</evidence>
<dbReference type="InterPro" id="IPR050372">
    <property type="entry name" value="Neurexin-related_CASP"/>
</dbReference>
<comment type="caution">
    <text evidence="3">The sequence shown here is derived from an EMBL/GenBank/DDBJ whole genome shotgun (WGS) entry which is preliminary data.</text>
</comment>
<gene>
    <name evidence="3" type="primary">Cntnap5_0</name>
    <name evidence="3" type="ORF">GTO96_0019349</name>
</gene>
<dbReference type="PROSITE" id="PS50025">
    <property type="entry name" value="LAM_G_DOMAIN"/>
    <property type="match status" value="1"/>
</dbReference>
<dbReference type="SUPFAM" id="SSF49899">
    <property type="entry name" value="Concanavalin A-like lectins/glucanases"/>
    <property type="match status" value="2"/>
</dbReference>
<name>A0A8X7X0H1_POLSE</name>
<feature type="domain" description="Laminin G" evidence="2">
    <location>
        <begin position="196"/>
        <end position="389"/>
    </location>
</feature>
<evidence type="ECO:0000259" key="2">
    <source>
        <dbReference type="PROSITE" id="PS50025"/>
    </source>
</evidence>
<dbReference type="Pfam" id="PF02210">
    <property type="entry name" value="Laminin_G_2"/>
    <property type="match status" value="2"/>
</dbReference>
<reference evidence="3 4" key="1">
    <citation type="journal article" date="2021" name="Cell">
        <title>Tracing the genetic footprints of vertebrate landing in non-teleost ray-finned fishes.</title>
        <authorList>
            <person name="Bi X."/>
            <person name="Wang K."/>
            <person name="Yang L."/>
            <person name="Pan H."/>
            <person name="Jiang H."/>
            <person name="Wei Q."/>
            <person name="Fang M."/>
            <person name="Yu H."/>
            <person name="Zhu C."/>
            <person name="Cai Y."/>
            <person name="He Y."/>
            <person name="Gan X."/>
            <person name="Zeng H."/>
            <person name="Yu D."/>
            <person name="Zhu Y."/>
            <person name="Jiang H."/>
            <person name="Qiu Q."/>
            <person name="Yang H."/>
            <person name="Zhang Y.E."/>
            <person name="Wang W."/>
            <person name="Zhu M."/>
            <person name="He S."/>
            <person name="Zhang G."/>
        </authorList>
    </citation>
    <scope>NUCLEOTIDE SEQUENCE [LARGE SCALE GENOMIC DNA]</scope>
    <source>
        <strain evidence="3">Bchr_013</strain>
    </source>
</reference>
<feature type="non-terminal residue" evidence="3">
    <location>
        <position position="1"/>
    </location>
</feature>
<feature type="non-terminal residue" evidence="3">
    <location>
        <position position="607"/>
    </location>
</feature>
<dbReference type="InterPro" id="IPR001791">
    <property type="entry name" value="Laminin_G"/>
</dbReference>
<keyword evidence="4" id="KW-1185">Reference proteome</keyword>
<sequence length="607" mass="66706">MWAGLQPNLEVQPEVGQRAPGALSGVLQKEPAATTVGTRVGSRRRRTTKMKMKTKTKLPERSGGRSTCVGATDAGLLTYKEHLPVSQIAIGDTDRPDSEAFYRVGPLKCYGDTPVEVTFSFDVGNGAVQLTVKSPNPLNDKQWHYVKAERNTKEASLQVDQLPIKFKEAPADGHLRLQLTSQLFVEVSALFEADSSVTLTFQEPSLDKWNKSTQSSLIFSETSKSRESISFSFLTARTPAMLFFLNTYHQEYMAVILSRNGSLQIWYRLNKLKEPDIFFTNTVNLANAQVHQVQINREGRDIYVQIDQNVNTRYTLSSDSELTAIKSLTLGKTTGSPSMDREVMFAGMQGFIGCLSSVQFNQIAPLKAALHQQAGALVTVKGHLLESNCGSSIPADLNTFTTTHSLSDHSEKADNEREPLMNAIQSDSAVIGGCKETLPIFTFALHENSQCQDVVDGRLLRHKTRLFWSLVGEQVITDPIEDDPSKDLIRHQEQFYPPVVAAIQAITLPFPDRDDESRFPVSWDDASLPNGGKDCLQCQEDSLTCVEKFTLDTTGPCSPFPPSWFTACAISVRLGGSQLIGGSASRTVDPEISNVLAGGSSLNNCSK</sequence>
<dbReference type="PANTHER" id="PTHR15036:SF46">
    <property type="entry name" value="CONTACTIN-ASSOCIATED PROTEIN-LIKE 5"/>
    <property type="match status" value="1"/>
</dbReference>
<accession>A0A8X7X0H1</accession>
<dbReference type="Proteomes" id="UP000886611">
    <property type="component" value="Unassembled WGS sequence"/>
</dbReference>
<evidence type="ECO:0000313" key="4">
    <source>
        <dbReference type="Proteomes" id="UP000886611"/>
    </source>
</evidence>
<comment type="caution">
    <text evidence="1">Lacks conserved residue(s) required for the propagation of feature annotation.</text>
</comment>